<name>A0ABS3IYX5_9HYPH</name>
<evidence type="ECO:0000259" key="1">
    <source>
        <dbReference type="Pfam" id="PF01755"/>
    </source>
</evidence>
<dbReference type="CDD" id="cd06532">
    <property type="entry name" value="Glyco_transf_25"/>
    <property type="match status" value="1"/>
</dbReference>
<sequence length="278" mass="31204">MPVPAIVYINLDRAAERRALMEVQAKSLGLALQRFAAVEAGAVDDATFRRLSTRWERPMTRPELAAFLSHRTLWRRAAEAAAGLIVLEDDTIFSTHFAEAAARVADSGYDLVNFETVDRRKFFSKRPPTRFGGFRLTPVAREKSGAGAYYLSQAGARRLLERADRRAAPVDAYMFGVCRLTIAQVEPAATMQVHLLAERGFEVGLSTTTSIHQPRQPLAPVMDNLPYLWRRQATQFRLGLVQLRRLADVDFRRAAFDAAAFEQLLPISRAALDAEMRR</sequence>
<keyword evidence="3" id="KW-1185">Reference proteome</keyword>
<evidence type="ECO:0000313" key="2">
    <source>
        <dbReference type="EMBL" id="MBO0902613.1"/>
    </source>
</evidence>
<comment type="caution">
    <text evidence="2">The sequence shown here is derived from an EMBL/GenBank/DDBJ whole genome shotgun (WGS) entry which is preliminary data.</text>
</comment>
<dbReference type="Proteomes" id="UP000664288">
    <property type="component" value="Unassembled WGS sequence"/>
</dbReference>
<reference evidence="2 3" key="1">
    <citation type="submission" date="2021-03" db="EMBL/GenBank/DDBJ databases">
        <title>Whole genome sequence of Jiella sp. MQZ13P-4.</title>
        <authorList>
            <person name="Tuo L."/>
        </authorList>
    </citation>
    <scope>NUCLEOTIDE SEQUENCE [LARGE SCALE GENOMIC DNA]</scope>
    <source>
        <strain evidence="2 3">MQZ13P-4</strain>
    </source>
</reference>
<evidence type="ECO:0000313" key="3">
    <source>
        <dbReference type="Proteomes" id="UP000664288"/>
    </source>
</evidence>
<gene>
    <name evidence="2" type="ORF">J1C47_03095</name>
</gene>
<organism evidence="2 3">
    <name type="scientific">Jiella sonneratiae</name>
    <dbReference type="NCBI Taxonomy" id="2816856"/>
    <lineage>
        <taxon>Bacteria</taxon>
        <taxon>Pseudomonadati</taxon>
        <taxon>Pseudomonadota</taxon>
        <taxon>Alphaproteobacteria</taxon>
        <taxon>Hyphomicrobiales</taxon>
        <taxon>Aurantimonadaceae</taxon>
        <taxon>Jiella</taxon>
    </lineage>
</organism>
<accession>A0ABS3IYX5</accession>
<dbReference type="InterPro" id="IPR002654">
    <property type="entry name" value="Glyco_trans_25"/>
</dbReference>
<proteinExistence type="predicted"/>
<dbReference type="Pfam" id="PF01755">
    <property type="entry name" value="Glyco_transf_25"/>
    <property type="match status" value="1"/>
</dbReference>
<dbReference type="RefSeq" id="WP_207349258.1">
    <property type="nucleotide sequence ID" value="NZ_JAFMPY010000003.1"/>
</dbReference>
<protein>
    <submittedName>
        <fullName evidence="2">Glycosyltransferase family 25 protein</fullName>
    </submittedName>
</protein>
<feature type="domain" description="Glycosyl transferase family 25" evidence="1">
    <location>
        <begin position="8"/>
        <end position="174"/>
    </location>
</feature>
<dbReference type="EMBL" id="JAFMPY010000003">
    <property type="protein sequence ID" value="MBO0902613.1"/>
    <property type="molecule type" value="Genomic_DNA"/>
</dbReference>